<evidence type="ECO:0000256" key="1">
    <source>
        <dbReference type="SAM" id="MobiDB-lite"/>
    </source>
</evidence>
<accession>A0A087V0W6</accession>
<feature type="region of interest" description="Disordered" evidence="1">
    <location>
        <begin position="1"/>
        <end position="21"/>
    </location>
</feature>
<sequence>MGGCFGTQQSRPSSGIESLDGTSLHQTRHAFTYVCVRDKCLDVGQ</sequence>
<dbReference type="AlphaFoldDB" id="A0A087V0W6"/>
<proteinExistence type="predicted"/>
<name>A0A087V0W6_STEMI</name>
<keyword evidence="3" id="KW-1185">Reference proteome</keyword>
<dbReference type="Proteomes" id="UP000054359">
    <property type="component" value="Unassembled WGS sequence"/>
</dbReference>
<gene>
    <name evidence="2" type="ORF">X975_18287</name>
</gene>
<reference evidence="2 3" key="1">
    <citation type="submission" date="2013-11" db="EMBL/GenBank/DDBJ databases">
        <title>Genome sequencing of Stegodyphus mimosarum.</title>
        <authorList>
            <person name="Bechsgaard J."/>
        </authorList>
    </citation>
    <scope>NUCLEOTIDE SEQUENCE [LARGE SCALE GENOMIC DNA]</scope>
</reference>
<dbReference type="EMBL" id="KL815783">
    <property type="protein sequence ID" value="KFM83255.1"/>
    <property type="molecule type" value="Genomic_DNA"/>
</dbReference>
<evidence type="ECO:0000313" key="3">
    <source>
        <dbReference type="Proteomes" id="UP000054359"/>
    </source>
</evidence>
<protein>
    <submittedName>
        <fullName evidence="2">Uncharacterized protein</fullName>
    </submittedName>
</protein>
<feature type="non-terminal residue" evidence="2">
    <location>
        <position position="45"/>
    </location>
</feature>
<evidence type="ECO:0000313" key="2">
    <source>
        <dbReference type="EMBL" id="KFM83255.1"/>
    </source>
</evidence>
<organism evidence="2 3">
    <name type="scientific">Stegodyphus mimosarum</name>
    <name type="common">African social velvet spider</name>
    <dbReference type="NCBI Taxonomy" id="407821"/>
    <lineage>
        <taxon>Eukaryota</taxon>
        <taxon>Metazoa</taxon>
        <taxon>Ecdysozoa</taxon>
        <taxon>Arthropoda</taxon>
        <taxon>Chelicerata</taxon>
        <taxon>Arachnida</taxon>
        <taxon>Araneae</taxon>
        <taxon>Araneomorphae</taxon>
        <taxon>Entelegynae</taxon>
        <taxon>Eresoidea</taxon>
        <taxon>Eresidae</taxon>
        <taxon>Stegodyphus</taxon>
    </lineage>
</organism>